<dbReference type="NCBIfam" id="TIGR03440">
    <property type="entry name" value="egtB_TIGR03440"/>
    <property type="match status" value="1"/>
</dbReference>
<dbReference type="InterPro" id="IPR005532">
    <property type="entry name" value="SUMF_dom"/>
</dbReference>
<evidence type="ECO:0008006" key="8">
    <source>
        <dbReference type="Google" id="ProtNLM"/>
    </source>
</evidence>
<dbReference type="InterPro" id="IPR017806">
    <property type="entry name" value="EgtB"/>
</dbReference>
<dbReference type="HOGENOM" id="CLU_012431_9_0_4"/>
<keyword evidence="1" id="KW-0560">Oxidoreductase</keyword>
<protein>
    <recommendedName>
        <fullName evidence="8">Ergothioneine biosynthesis protein EgtB</fullName>
    </recommendedName>
</protein>
<evidence type="ECO:0000313" key="7">
    <source>
        <dbReference type="Proteomes" id="UP000000329"/>
    </source>
</evidence>
<evidence type="ECO:0000313" key="6">
    <source>
        <dbReference type="EMBL" id="ADJ64915.1"/>
    </source>
</evidence>
<dbReference type="SUPFAM" id="SSF56436">
    <property type="entry name" value="C-type lectin-like"/>
    <property type="match status" value="1"/>
</dbReference>
<dbReference type="EMBL" id="CP002039">
    <property type="protein sequence ID" value="ADJ64915.1"/>
    <property type="molecule type" value="Genomic_DNA"/>
</dbReference>
<feature type="domain" description="DinB-like" evidence="5">
    <location>
        <begin position="51"/>
        <end position="202"/>
    </location>
</feature>
<proteinExistence type="predicted"/>
<dbReference type="GO" id="GO:0052699">
    <property type="term" value="P:ergothioneine biosynthetic process"/>
    <property type="evidence" value="ECO:0007669"/>
    <property type="project" value="InterPro"/>
</dbReference>
<accession>D8IPL8</accession>
<evidence type="ECO:0000256" key="1">
    <source>
        <dbReference type="ARBA" id="ARBA00023002"/>
    </source>
</evidence>
<dbReference type="Gene3D" id="3.90.1580.10">
    <property type="entry name" value="paralog of FGE (formylglycine-generating enzyme)"/>
    <property type="match status" value="2"/>
</dbReference>
<keyword evidence="2" id="KW-0408">Iron</keyword>
<evidence type="ECO:0000256" key="3">
    <source>
        <dbReference type="ARBA" id="ARBA00037882"/>
    </source>
</evidence>
<dbReference type="InterPro" id="IPR016187">
    <property type="entry name" value="CTDL_fold"/>
</dbReference>
<dbReference type="RefSeq" id="WP_013235379.1">
    <property type="nucleotide sequence ID" value="NC_014323.1"/>
</dbReference>
<evidence type="ECO:0000256" key="2">
    <source>
        <dbReference type="ARBA" id="ARBA00023004"/>
    </source>
</evidence>
<feature type="domain" description="Sulfatase-modifying factor enzyme-like" evidence="4">
    <location>
        <begin position="240"/>
        <end position="372"/>
    </location>
</feature>
<dbReference type="KEGG" id="hse:Hsero_3435"/>
<evidence type="ECO:0000259" key="5">
    <source>
        <dbReference type="Pfam" id="PF12867"/>
    </source>
</evidence>
<dbReference type="PANTHER" id="PTHR23150">
    <property type="entry name" value="SULFATASE MODIFYING FACTOR 1, 2"/>
    <property type="match status" value="1"/>
</dbReference>
<comment type="pathway">
    <text evidence="3">Amino-acid biosynthesis; ergothioneine biosynthesis.</text>
</comment>
<dbReference type="Pfam" id="PF12867">
    <property type="entry name" value="DinB_2"/>
    <property type="match status" value="1"/>
</dbReference>
<keyword evidence="7" id="KW-1185">Reference proteome</keyword>
<dbReference type="InterPro" id="IPR034660">
    <property type="entry name" value="DinB/YfiT-like"/>
</dbReference>
<dbReference type="SUPFAM" id="SSF109854">
    <property type="entry name" value="DinB/YfiT-like putative metalloenzymes"/>
    <property type="match status" value="1"/>
</dbReference>
<name>D8IPL8_HERSS</name>
<dbReference type="AlphaFoldDB" id="D8IPL8"/>
<dbReference type="Pfam" id="PF03781">
    <property type="entry name" value="FGE-sulfatase"/>
    <property type="match status" value="1"/>
</dbReference>
<reference evidence="6 7" key="1">
    <citation type="submission" date="2010-04" db="EMBL/GenBank/DDBJ databases">
        <title>The genome of Herbaspirillum seropedicae SmR1, an endophytic, nitrogen-fixing, plant-growth promoting beta-Proteobacteria.</title>
        <authorList>
            <person name="Pedrosa F.O."/>
            <person name="Monteiro R.A."/>
            <person name="Wassem R."/>
            <person name="Cruz L.M."/>
            <person name="Ayub R.A."/>
            <person name="Colauto N.B."/>
            <person name="Fernandez M.A."/>
            <person name="Fungaro M.H.P."/>
            <person name="Grisard E.C."/>
            <person name="Hungria M."/>
            <person name="Madeira H.M.F."/>
            <person name="Nodari R.O."/>
            <person name="Osaku C.A."/>
            <person name="Petzl-Erler M.L."/>
            <person name="Terenzi H."/>
            <person name="Vieira L.G.E."/>
            <person name="Almeida M.I.M."/>
            <person name="Alves L.R."/>
            <person name="Arantes O.M.N."/>
            <person name="Balsanelli E."/>
            <person name="Barcellos F.G."/>
            <person name="Baura V.A."/>
            <person name="Binde D.R."/>
            <person name="Campo R.J."/>
            <person name="Chubatsu L.S."/>
            <person name="Chueire L.M.O."/>
            <person name="Ciferri R.R."/>
            <person name="Correa L.C."/>
            <person name="da Conceicao Silva J.L."/>
            <person name="Dabul A.N.G."/>
            <person name="Dambros B.P."/>
            <person name="Faoro H."/>
            <person name="Favetti A."/>
            <person name="Friedermann G."/>
            <person name="Furlaneto M.C."/>
            <person name="Gasques L.S."/>
            <person name="Gimenes C.C.T."/>
            <person name="Gioppo N.M.R."/>
            <person name="Glienke-Blanco C."/>
            <person name="Godoy L.P."/>
            <person name="Guerra M.P."/>
            <person name="Karp S."/>
            <person name="Kava-Cordeiro V."/>
            <person name="Margarido V.P."/>
            <person name="Mathioni S.M."/>
            <person name="Menck-Soares M.A."/>
            <person name="Murace N.K."/>
            <person name="Nicolas M.F."/>
            <person name="Oliveira C.E.C."/>
            <person name="Pagnan N.A.B."/>
            <person name="Pamphile J.A."/>
            <person name="Patussi E.V."/>
            <person name="Pereira L.F.P."/>
            <person name="Pereira-Ferrari L."/>
            <person name="Pinto F.G.S."/>
            <person name="Precoma C."/>
            <person name="Prioli A.J."/>
            <person name="Prioli S.M.A.P."/>
            <person name="Raittz R.T."/>
            <person name="Ramos H.J.O."/>
            <person name="Ribeiro E.M.S.F."/>
            <person name="Rigo L.U."/>
            <person name="Rocha C.L.M.S.C."/>
            <person name="Rocha S.N."/>
            <person name="Santos K."/>
            <person name="Satori D."/>
            <person name="Silva A.G."/>
            <person name="Simao R.C.G."/>
            <person name="Soares M.A.M."/>
            <person name="Souza E.M."/>
            <person name="Steffens M.B.R."/>
            <person name="Steindel M."/>
            <person name="Tadra-Sfeir M.Z."/>
            <person name="Takahashi E.K."/>
            <person name="Torres R.A."/>
            <person name="Valle J.S."/>
            <person name="Vernal J.I."/>
            <person name="Vilas-Boas L.A."/>
            <person name="Watanabe M.A.E."/>
            <person name="Weiss V.A."/>
            <person name="Yates M.A."/>
            <person name="Souza E.M."/>
        </authorList>
    </citation>
    <scope>NUCLEOTIDE SEQUENCE [LARGE SCALE GENOMIC DNA]</scope>
    <source>
        <strain evidence="6 7">SmR1</strain>
    </source>
</reference>
<dbReference type="Proteomes" id="UP000000329">
    <property type="component" value="Chromosome"/>
</dbReference>
<dbReference type="GeneID" id="29390903"/>
<dbReference type="InterPro" id="IPR051043">
    <property type="entry name" value="Sulfatase_Mod_Factor_Kinase"/>
</dbReference>
<evidence type="ECO:0000259" key="4">
    <source>
        <dbReference type="Pfam" id="PF03781"/>
    </source>
</evidence>
<dbReference type="eggNOG" id="COG1262">
    <property type="taxonomic scope" value="Bacteria"/>
</dbReference>
<dbReference type="PANTHER" id="PTHR23150:SF36">
    <property type="entry name" value="HERCYNINE OXYGENASE"/>
    <property type="match status" value="1"/>
</dbReference>
<dbReference type="STRING" id="757424.Hsero_3435"/>
<dbReference type="InterPro" id="IPR042095">
    <property type="entry name" value="SUMF_sf"/>
</dbReference>
<organism evidence="6 7">
    <name type="scientific">Herbaspirillum seropedicae (strain SmR1)</name>
    <dbReference type="NCBI Taxonomy" id="757424"/>
    <lineage>
        <taxon>Bacteria</taxon>
        <taxon>Pseudomonadati</taxon>
        <taxon>Pseudomonadota</taxon>
        <taxon>Betaproteobacteria</taxon>
        <taxon>Burkholderiales</taxon>
        <taxon>Oxalobacteraceae</taxon>
        <taxon>Herbaspirillum</taxon>
    </lineage>
</organism>
<sequence>MSPPSTAMPTSPHLIADSQSDPATSAVIDAVIDAALHQLNHRSREKLGDRYRRLRRQSLVIAEPLSPEDCCVQAMPDASPVKWHLAHTTWFFETFLLERFESGFKPFHPQFRMLFNSYYEGVGERFPRPQRGMLTRPALAEVLAYREQVDQRMLLLIDALDANGASTSAVAAGGGDAQPQLAQFLSLLELGMQHEQQHQELMLTDIKMLLSLNPLQPAYQPLPESVPLDDPAELALQWHRIEAGVVEIGHAGPGFCFDNETPRHRQFVEAYQCASRLVNNAEYLDFIQAGGYQDPSLWLAEGWDWKEQLALRHPLYWRRDAQGQWSEFTEYGVQALQPHRAAVHLSYYEADAYARWAGARLLTEAEWEHAAAHLQGGGREFFGVAWQWTSSSYAPYPGFVAAAGAVGEYNGKFMVNQYVLRGSSSATPLNHARLSYRNFFPATARWQVSGIRLARQG</sequence>
<gene>
    <name evidence="6" type="ordered locus">Hsero_3435</name>
</gene>
<dbReference type="InterPro" id="IPR024775">
    <property type="entry name" value="DinB-like"/>
</dbReference>